<dbReference type="Pfam" id="PF06324">
    <property type="entry name" value="Pigment_DH"/>
    <property type="match status" value="1"/>
</dbReference>
<evidence type="ECO:0000256" key="4">
    <source>
        <dbReference type="ARBA" id="ARBA00022815"/>
    </source>
</evidence>
<organism evidence="5 6">
    <name type="scientific">Pogonomyrmex barbatus</name>
    <name type="common">red harvester ant</name>
    <dbReference type="NCBI Taxonomy" id="144034"/>
    <lineage>
        <taxon>Eukaryota</taxon>
        <taxon>Metazoa</taxon>
        <taxon>Ecdysozoa</taxon>
        <taxon>Arthropoda</taxon>
        <taxon>Hexapoda</taxon>
        <taxon>Insecta</taxon>
        <taxon>Pterygota</taxon>
        <taxon>Neoptera</taxon>
        <taxon>Endopterygota</taxon>
        <taxon>Hymenoptera</taxon>
        <taxon>Apocrita</taxon>
        <taxon>Aculeata</taxon>
        <taxon>Formicoidea</taxon>
        <taxon>Formicidae</taxon>
        <taxon>Myrmicinae</taxon>
        <taxon>Pogonomyrmex</taxon>
    </lineage>
</organism>
<keyword evidence="5" id="KW-1185">Reference proteome</keyword>
<dbReference type="GO" id="GO:0005179">
    <property type="term" value="F:hormone activity"/>
    <property type="evidence" value="ECO:0007669"/>
    <property type="project" value="InterPro"/>
</dbReference>
<evidence type="ECO:0000313" key="5">
    <source>
        <dbReference type="Proteomes" id="UP000504615"/>
    </source>
</evidence>
<evidence type="ECO:0000256" key="3">
    <source>
        <dbReference type="ARBA" id="ARBA00022525"/>
    </source>
</evidence>
<comment type="similarity">
    <text evidence="2">Belongs to the arthropod PDH family.</text>
</comment>
<protein>
    <submittedName>
        <fullName evidence="6">Uncharacterized protein LOC105424515 isoform X1</fullName>
    </submittedName>
</protein>
<dbReference type="GeneID" id="105424515"/>
<dbReference type="Proteomes" id="UP000504615">
    <property type="component" value="Unplaced"/>
</dbReference>
<proteinExistence type="inferred from homology"/>
<evidence type="ECO:0000256" key="2">
    <source>
        <dbReference type="ARBA" id="ARBA00010172"/>
    </source>
</evidence>
<keyword evidence="3" id="KW-0964">Secreted</keyword>
<gene>
    <name evidence="6" type="primary">LOC105424515</name>
</gene>
<dbReference type="AlphaFoldDB" id="A0A6I9WMR4"/>
<dbReference type="OrthoDB" id="8178425at2759"/>
<accession>A0A6I9WMR4</accession>
<dbReference type="CTD" id="64146"/>
<name>A0A6I9WMR4_9HYME</name>
<comment type="subcellular location">
    <subcellularLocation>
        <location evidence="1">Secreted</location>
    </subcellularLocation>
</comment>
<evidence type="ECO:0000256" key="1">
    <source>
        <dbReference type="ARBA" id="ARBA00004613"/>
    </source>
</evidence>
<keyword evidence="4" id="KW-0027">Amidation</keyword>
<dbReference type="KEGG" id="pbar:105424515"/>
<sequence>MILLEKDTCRLQGRYRSTPYDLSVRDRFRQRVLGIKETASSDSCCIPNGTSYIVYVVTSSLAADRYLRLLQGNSYTSSSIHPMANYTRYAFVIAIIVSIVCGEDSNEFENVDRNLLGLNLPYGRGLDNEMQLAKLLLMVPRFCHPKRNSELINSLLGLPKNMHNAGK</sequence>
<dbReference type="InterPro" id="IPR009396">
    <property type="entry name" value="Pigment_DH"/>
</dbReference>
<dbReference type="RefSeq" id="XP_011633089.1">
    <property type="nucleotide sequence ID" value="XM_011634787.2"/>
</dbReference>
<dbReference type="GO" id="GO:0009416">
    <property type="term" value="P:response to light stimulus"/>
    <property type="evidence" value="ECO:0007669"/>
    <property type="project" value="InterPro"/>
</dbReference>
<reference evidence="6" key="1">
    <citation type="submission" date="2025-08" db="UniProtKB">
        <authorList>
            <consortium name="RefSeq"/>
        </authorList>
    </citation>
    <scope>IDENTIFICATION</scope>
</reference>
<dbReference type="GO" id="GO:0005576">
    <property type="term" value="C:extracellular region"/>
    <property type="evidence" value="ECO:0007669"/>
    <property type="project" value="UniProtKB-SubCell"/>
</dbReference>
<evidence type="ECO:0000313" key="6">
    <source>
        <dbReference type="RefSeq" id="XP_011633089.1"/>
    </source>
</evidence>